<sequence>MKILGISAFYHDSAAALIQDGKIVAAAQEERFTRKKNDAAFPTHATKFCLDYAGATLDELDAVVFYDKPLLKFERLLETYYAFAPKGLKSFMAAMPVWLREKMFLKSLLLKELENVMPFARKSLKLLFSEHHLSHAASAFYPSRFERAAILTIDGVGEWATASISLGEERKILPLKELHFPHSLGLLYSAFTYFLGFKVNSGEYKLMGLAPYGQPHSAEVKRFERLIKEHLVKIYDDGSIWLNQKYFSYATELKMIDEKVWEKLFGIPRRKPEEEPTQSQCNLALAIQRVTEEIVLKMAAEAKRLTQAEYLCLAGGVALNCVANGRLLNSGLFRELFIQPAAGDAGGALGAALAAYHLYFEKERTLVQTLDAMNGAYLGPEYSDLEVEQVIRKYGASAVYYDSVEQLCRDTAKWLDEGKVVGWMQGRMEFGPRALGARSILADARRPEMQKKLNLKIKYREGFRPFAPSVLAERASDYFELYHDSPYMLLVQNVRKELCYELPEHYHDLPLKEKLYTQRSSLPAITHIDFSARIQTVHRETNPRYWLLLKMFEEQTGCAVLLNTSFNVRGEPIVCTPDDAYRCFMRTEMDVLVVGNYVFDKMQQSQANVKALREEIFAPD</sequence>
<comment type="similarity">
    <text evidence="1">Belongs to the NodU/CmcH family.</text>
</comment>
<dbReference type="EMBL" id="PHFL01000049">
    <property type="protein sequence ID" value="RFM23967.1"/>
    <property type="molecule type" value="Genomic_DNA"/>
</dbReference>
<dbReference type="InterPro" id="IPR038152">
    <property type="entry name" value="Carbam_trans_C_sf"/>
</dbReference>
<evidence type="ECO:0000259" key="2">
    <source>
        <dbReference type="Pfam" id="PF02543"/>
    </source>
</evidence>
<protein>
    <recommendedName>
        <fullName evidence="6">Carbamoyltransferase</fullName>
    </recommendedName>
</protein>
<dbReference type="PANTHER" id="PTHR34847">
    <property type="entry name" value="NODULATION PROTEIN U"/>
    <property type="match status" value="1"/>
</dbReference>
<name>A0A395LZM9_9BACT</name>
<dbReference type="Gene3D" id="3.90.870.20">
    <property type="entry name" value="Carbamoyltransferase, C-terminal domain"/>
    <property type="match status" value="1"/>
</dbReference>
<comment type="caution">
    <text evidence="4">The sequence shown here is derived from an EMBL/GenBank/DDBJ whole genome shotgun (WGS) entry which is preliminary data.</text>
</comment>
<dbReference type="AlphaFoldDB" id="A0A395LZM9"/>
<dbReference type="PANTHER" id="PTHR34847:SF1">
    <property type="entry name" value="NODULATION PROTEIN U"/>
    <property type="match status" value="1"/>
</dbReference>
<feature type="domain" description="Carbamoyltransferase" evidence="2">
    <location>
        <begin position="2"/>
        <end position="353"/>
    </location>
</feature>
<feature type="domain" description="Carbamoyltransferase C-terminal" evidence="3">
    <location>
        <begin position="412"/>
        <end position="601"/>
    </location>
</feature>
<dbReference type="InterPro" id="IPR003696">
    <property type="entry name" value="Carbtransf_dom"/>
</dbReference>
<dbReference type="Gene3D" id="3.30.420.40">
    <property type="match status" value="2"/>
</dbReference>
<dbReference type="SUPFAM" id="SSF53067">
    <property type="entry name" value="Actin-like ATPase domain"/>
    <property type="match status" value="1"/>
</dbReference>
<organism evidence="4 5">
    <name type="scientific">Candidatus Thermochlorobacter aerophilus</name>
    <dbReference type="NCBI Taxonomy" id="1868324"/>
    <lineage>
        <taxon>Bacteria</taxon>
        <taxon>Pseudomonadati</taxon>
        <taxon>Chlorobiota</taxon>
        <taxon>Chlorobiia</taxon>
        <taxon>Chlorobiales</taxon>
        <taxon>Candidatus Thermochlorobacteriaceae</taxon>
        <taxon>Candidatus Thermochlorobacter</taxon>
    </lineage>
</organism>
<evidence type="ECO:0000313" key="5">
    <source>
        <dbReference type="Proteomes" id="UP000266389"/>
    </source>
</evidence>
<evidence type="ECO:0000256" key="1">
    <source>
        <dbReference type="ARBA" id="ARBA00006129"/>
    </source>
</evidence>
<proteinExistence type="inferred from homology"/>
<dbReference type="InterPro" id="IPR043129">
    <property type="entry name" value="ATPase_NBD"/>
</dbReference>
<evidence type="ECO:0000259" key="3">
    <source>
        <dbReference type="Pfam" id="PF16861"/>
    </source>
</evidence>
<dbReference type="Pfam" id="PF02543">
    <property type="entry name" value="Carbam_trans_N"/>
    <property type="match status" value="1"/>
</dbReference>
<dbReference type="GO" id="GO:0003824">
    <property type="term" value="F:catalytic activity"/>
    <property type="evidence" value="ECO:0007669"/>
    <property type="project" value="InterPro"/>
</dbReference>
<dbReference type="InterPro" id="IPR031730">
    <property type="entry name" value="Carbam_trans_C"/>
</dbReference>
<accession>A0A395LZM9</accession>
<reference evidence="4 5" key="1">
    <citation type="journal article" date="2011" name="ISME J.">
        <title>Community ecology of hot spring cyanobacterial mats: predominant populations and their functional potential.</title>
        <authorList>
            <person name="Klatt C.G."/>
            <person name="Wood J.M."/>
            <person name="Rusch D.B."/>
            <person name="Bateson M.M."/>
            <person name="Hamamura N."/>
            <person name="Heidelberg J.F."/>
            <person name="Grossman A.R."/>
            <person name="Bhaya D."/>
            <person name="Cohan F.M."/>
            <person name="Kuhl M."/>
            <person name="Bryant D.A."/>
            <person name="Ward D.M."/>
        </authorList>
    </citation>
    <scope>NUCLEOTIDE SEQUENCE [LARGE SCALE GENOMIC DNA]</scope>
    <source>
        <strain evidence="4">OS</strain>
    </source>
</reference>
<dbReference type="Proteomes" id="UP000266389">
    <property type="component" value="Unassembled WGS sequence"/>
</dbReference>
<gene>
    <name evidence="4" type="ORF">D0433_07645</name>
</gene>
<evidence type="ECO:0008006" key="6">
    <source>
        <dbReference type="Google" id="ProtNLM"/>
    </source>
</evidence>
<dbReference type="Pfam" id="PF16861">
    <property type="entry name" value="Carbam_trans_C"/>
    <property type="match status" value="1"/>
</dbReference>
<dbReference type="InterPro" id="IPR051338">
    <property type="entry name" value="NodU/CmcH_Carbamoyltrnsfr"/>
</dbReference>
<evidence type="ECO:0000313" key="4">
    <source>
        <dbReference type="EMBL" id="RFM23967.1"/>
    </source>
</evidence>
<dbReference type="CDD" id="cd24098">
    <property type="entry name" value="ASKHA_NBD_TobZ_N"/>
    <property type="match status" value="1"/>
</dbReference>